<sequence length="131" mass="14662">MKEVNGKNLEKLEQEKDSIVAQMSELKMILYDPIRVGFAAQIVLSQNPPTARLWLGVISAIGRRRRRSWDAVVAPFSDQSHYYGIPKSGEAVFQGLSKHPHSRTTSYQSMPQAHDHYKARAAFLALGAVDP</sequence>
<reference evidence="1 2" key="1">
    <citation type="journal article" date="2021" name="Hortic Res">
        <title>High-quality reference genome and annotation aids understanding of berry development for evergreen blueberry (Vaccinium darrowii).</title>
        <authorList>
            <person name="Yu J."/>
            <person name="Hulse-Kemp A.M."/>
            <person name="Babiker E."/>
            <person name="Staton M."/>
        </authorList>
    </citation>
    <scope>NUCLEOTIDE SEQUENCE [LARGE SCALE GENOMIC DNA]</scope>
    <source>
        <strain evidence="2">cv. NJ 8807/NJ 8810</strain>
        <tissue evidence="1">Young leaf</tissue>
    </source>
</reference>
<evidence type="ECO:0000313" key="1">
    <source>
        <dbReference type="EMBL" id="KAH7864816.1"/>
    </source>
</evidence>
<gene>
    <name evidence="1" type="ORF">Vadar_034215</name>
</gene>
<name>A0ACB7ZH70_9ERIC</name>
<dbReference type="Proteomes" id="UP000828048">
    <property type="component" value="Chromosome 12"/>
</dbReference>
<proteinExistence type="predicted"/>
<comment type="caution">
    <text evidence="1">The sequence shown here is derived from an EMBL/GenBank/DDBJ whole genome shotgun (WGS) entry which is preliminary data.</text>
</comment>
<evidence type="ECO:0000313" key="2">
    <source>
        <dbReference type="Proteomes" id="UP000828048"/>
    </source>
</evidence>
<organism evidence="1 2">
    <name type="scientific">Vaccinium darrowii</name>
    <dbReference type="NCBI Taxonomy" id="229202"/>
    <lineage>
        <taxon>Eukaryota</taxon>
        <taxon>Viridiplantae</taxon>
        <taxon>Streptophyta</taxon>
        <taxon>Embryophyta</taxon>
        <taxon>Tracheophyta</taxon>
        <taxon>Spermatophyta</taxon>
        <taxon>Magnoliopsida</taxon>
        <taxon>eudicotyledons</taxon>
        <taxon>Gunneridae</taxon>
        <taxon>Pentapetalae</taxon>
        <taxon>asterids</taxon>
        <taxon>Ericales</taxon>
        <taxon>Ericaceae</taxon>
        <taxon>Vaccinioideae</taxon>
        <taxon>Vaccinieae</taxon>
        <taxon>Vaccinium</taxon>
    </lineage>
</organism>
<accession>A0ACB7ZH70</accession>
<dbReference type="EMBL" id="CM037162">
    <property type="protein sequence ID" value="KAH7864816.1"/>
    <property type="molecule type" value="Genomic_DNA"/>
</dbReference>
<keyword evidence="2" id="KW-1185">Reference proteome</keyword>
<protein>
    <submittedName>
        <fullName evidence="1">Uncharacterized protein</fullName>
    </submittedName>
</protein>